<dbReference type="EMBL" id="BPLF01000004">
    <property type="protein sequence ID" value="GIX64945.1"/>
    <property type="molecule type" value="Genomic_DNA"/>
</dbReference>
<accession>A0AAV4LYE6</accession>
<comment type="caution">
    <text evidence="2">The sequence shown here is derived from an EMBL/GenBank/DDBJ whole genome shotgun (WGS) entry which is preliminary data.</text>
</comment>
<organism evidence="2 3">
    <name type="scientific">Babesia caballi</name>
    <dbReference type="NCBI Taxonomy" id="5871"/>
    <lineage>
        <taxon>Eukaryota</taxon>
        <taxon>Sar</taxon>
        <taxon>Alveolata</taxon>
        <taxon>Apicomplexa</taxon>
        <taxon>Aconoidasida</taxon>
        <taxon>Piroplasmida</taxon>
        <taxon>Babesiidae</taxon>
        <taxon>Babesia</taxon>
    </lineage>
</organism>
<reference evidence="2 3" key="1">
    <citation type="submission" date="2021-06" db="EMBL/GenBank/DDBJ databases">
        <title>Genome sequence of Babesia caballi.</title>
        <authorList>
            <person name="Yamagishi J."/>
            <person name="Kidaka T."/>
            <person name="Ochi A."/>
        </authorList>
    </citation>
    <scope>NUCLEOTIDE SEQUENCE [LARGE SCALE GENOMIC DNA]</scope>
    <source>
        <strain evidence="2">USDA-D6B2</strain>
    </source>
</reference>
<dbReference type="GO" id="GO:0003743">
    <property type="term" value="F:translation initiation factor activity"/>
    <property type="evidence" value="ECO:0007669"/>
    <property type="project" value="UniProtKB-KW"/>
</dbReference>
<proteinExistence type="predicted"/>
<keyword evidence="3" id="KW-1185">Reference proteome</keyword>
<keyword evidence="2" id="KW-0396">Initiation factor</keyword>
<feature type="region of interest" description="Disordered" evidence="1">
    <location>
        <begin position="216"/>
        <end position="246"/>
    </location>
</feature>
<evidence type="ECO:0000313" key="3">
    <source>
        <dbReference type="Proteomes" id="UP001497744"/>
    </source>
</evidence>
<name>A0AAV4LYE6_BABCB</name>
<dbReference type="Gene3D" id="2.40.50.140">
    <property type="entry name" value="Nucleic acid-binding proteins"/>
    <property type="match status" value="1"/>
</dbReference>
<dbReference type="SUPFAM" id="SSF50249">
    <property type="entry name" value="Nucleic acid-binding proteins"/>
    <property type="match status" value="1"/>
</dbReference>
<dbReference type="Proteomes" id="UP001497744">
    <property type="component" value="Unassembled WGS sequence"/>
</dbReference>
<keyword evidence="2" id="KW-0648">Protein biosynthesis</keyword>
<gene>
    <name evidence="2" type="ORF">BcabD6B2_43800</name>
</gene>
<dbReference type="AlphaFoldDB" id="A0AAV4LYE6"/>
<dbReference type="RefSeq" id="XP_067717014.1">
    <property type="nucleotide sequence ID" value="XM_067860913.1"/>
</dbReference>
<evidence type="ECO:0000313" key="2">
    <source>
        <dbReference type="EMBL" id="GIX64945.1"/>
    </source>
</evidence>
<sequence length="246" mass="26319">MATSEARDDQRHIQSSTLLSVAVRYNYKLMCLFFAFGIADAAEGDAVRLSTREERESTGSVGRDARLVEASGAKPLGIVRLENVFGGGAARSHVPGSRSGVASEAFRAPSAAAGGVCLRKTRRGAAADGLGQIVKGNKIQAFGRVAECRGGKTYLVQLDNSQRTVLCELGGALYRRRKLLALNARVKIEVHLLAPNKGRIVERIDALEDLLAAPKAGKERAPVADQRGKRRPGGRPGPRESDDDVF</sequence>
<dbReference type="InterPro" id="IPR012340">
    <property type="entry name" value="NA-bd_OB-fold"/>
</dbReference>
<protein>
    <submittedName>
        <fullName evidence="2">Translation initiation factor IF-1</fullName>
    </submittedName>
</protein>
<evidence type="ECO:0000256" key="1">
    <source>
        <dbReference type="SAM" id="MobiDB-lite"/>
    </source>
</evidence>
<dbReference type="GeneID" id="94196426"/>